<keyword evidence="6" id="KW-0131">Cell cycle</keyword>
<dbReference type="GO" id="GO:0031145">
    <property type="term" value="P:anaphase-promoting complex-dependent catabolic process"/>
    <property type="evidence" value="ECO:0007669"/>
    <property type="project" value="TreeGrafter"/>
</dbReference>
<dbReference type="GO" id="GO:0016567">
    <property type="term" value="P:protein ubiquitination"/>
    <property type="evidence" value="ECO:0007669"/>
    <property type="project" value="TreeGrafter"/>
</dbReference>
<feature type="repeat" description="TPR" evidence="7">
    <location>
        <begin position="574"/>
        <end position="607"/>
    </location>
</feature>
<evidence type="ECO:0000256" key="3">
    <source>
        <dbReference type="ARBA" id="ARBA00022776"/>
    </source>
</evidence>
<proteinExistence type="predicted"/>
<organism evidence="9 10">
    <name type="scientific">Tagetes erecta</name>
    <name type="common">African marigold</name>
    <dbReference type="NCBI Taxonomy" id="13708"/>
    <lineage>
        <taxon>Eukaryota</taxon>
        <taxon>Viridiplantae</taxon>
        <taxon>Streptophyta</taxon>
        <taxon>Embryophyta</taxon>
        <taxon>Tracheophyta</taxon>
        <taxon>Spermatophyta</taxon>
        <taxon>Magnoliopsida</taxon>
        <taxon>eudicotyledons</taxon>
        <taxon>Gunneridae</taxon>
        <taxon>Pentapetalae</taxon>
        <taxon>asterids</taxon>
        <taxon>campanulids</taxon>
        <taxon>Asterales</taxon>
        <taxon>Asteraceae</taxon>
        <taxon>Asteroideae</taxon>
        <taxon>Heliantheae alliance</taxon>
        <taxon>Tageteae</taxon>
        <taxon>Tagetes</taxon>
    </lineage>
</organism>
<keyword evidence="4" id="KW-0833">Ubl conjugation pathway</keyword>
<dbReference type="GO" id="GO:0045842">
    <property type="term" value="P:positive regulation of mitotic metaphase/anaphase transition"/>
    <property type="evidence" value="ECO:0007669"/>
    <property type="project" value="TreeGrafter"/>
</dbReference>
<dbReference type="Gene3D" id="1.25.40.10">
    <property type="entry name" value="Tetratricopeptide repeat domain"/>
    <property type="match status" value="1"/>
</dbReference>
<dbReference type="GO" id="GO:0005680">
    <property type="term" value="C:anaphase-promoting complex"/>
    <property type="evidence" value="ECO:0007669"/>
    <property type="project" value="TreeGrafter"/>
</dbReference>
<dbReference type="PROSITE" id="PS50005">
    <property type="entry name" value="TPR"/>
    <property type="match status" value="4"/>
</dbReference>
<name>A0AAD8KJP8_TARER</name>
<dbReference type="AlphaFoldDB" id="A0AAD8KJP8"/>
<dbReference type="EMBL" id="JAUHHV010000005">
    <property type="protein sequence ID" value="KAK1424093.1"/>
    <property type="molecule type" value="Genomic_DNA"/>
</dbReference>
<evidence type="ECO:0000256" key="8">
    <source>
        <dbReference type="SAM" id="MobiDB-lite"/>
    </source>
</evidence>
<dbReference type="Proteomes" id="UP001229421">
    <property type="component" value="Unassembled WGS sequence"/>
</dbReference>
<feature type="repeat" description="TPR" evidence="7">
    <location>
        <begin position="501"/>
        <end position="534"/>
    </location>
</feature>
<dbReference type="SMART" id="SM00028">
    <property type="entry name" value="TPR"/>
    <property type="match status" value="8"/>
</dbReference>
<evidence type="ECO:0000313" key="10">
    <source>
        <dbReference type="Proteomes" id="UP001229421"/>
    </source>
</evidence>
<feature type="region of interest" description="Disordered" evidence="8">
    <location>
        <begin position="1"/>
        <end position="38"/>
    </location>
</feature>
<evidence type="ECO:0000256" key="2">
    <source>
        <dbReference type="ARBA" id="ARBA00022737"/>
    </source>
</evidence>
<reference evidence="9" key="1">
    <citation type="journal article" date="2023" name="bioRxiv">
        <title>Improved chromosome-level genome assembly for marigold (Tagetes erecta).</title>
        <authorList>
            <person name="Jiang F."/>
            <person name="Yuan L."/>
            <person name="Wang S."/>
            <person name="Wang H."/>
            <person name="Xu D."/>
            <person name="Wang A."/>
            <person name="Fan W."/>
        </authorList>
    </citation>
    <scope>NUCLEOTIDE SEQUENCE</scope>
    <source>
        <strain evidence="9">WSJ</strain>
        <tissue evidence="9">Leaf</tissue>
    </source>
</reference>
<dbReference type="InterPro" id="IPR019734">
    <property type="entry name" value="TPR_rpt"/>
</dbReference>
<dbReference type="GO" id="GO:0051301">
    <property type="term" value="P:cell division"/>
    <property type="evidence" value="ECO:0007669"/>
    <property type="project" value="UniProtKB-KW"/>
</dbReference>
<keyword evidence="3" id="KW-0498">Mitosis</keyword>
<evidence type="ECO:0008006" key="11">
    <source>
        <dbReference type="Google" id="ProtNLM"/>
    </source>
</evidence>
<sequence>MEENEGKNEEKRKESVSFQNGRKRKEEKGKKERRRKEEKRKEKIFFPFLSLVKAKPVKLRYLKFTSRSFILHKPSPQHFQIFSKSKKKMMEEEIEKLRGVVRDCVSKHLYSSAIFFADKVAAFTSDPADIYMQAQALFLGRHYRRAFHLLNASQIILRDLRFRYLAAKCLEELKEWDQCLQMLGEGSEDEHGNFRDTKDSDVMYLDKDTEDREINISSAICFLRGKAYEALENRSQARKWYTAAIRADPLCYEALECLIENHMLTCEEEKSLISSLQFAQEDGWLSSFYSCLIKKYEKATVVEEKFNKLENEDISTKPSNDSMICTLKNNTDLLACKAEYYHQCGEYQKCFELTSILLEKDPFHLKSTMVHIAAAMELGHSNELYLMSCNLVKDYPQKAISWFAVGCYYYCIKKYDQSRRYFSKATSLDGTFAPGWIGFGNAYAAKEEGDQAMSGYRTAARLFPGCHLPALYIGMEYMRTHSFKLADQFFMQAKAICPSDPLVYNELGVVAYNMKEYNKAVWWFEKTLVHIPSPLSEMWESTVVNLAHALRKLKRYSEAITYYEKALALSTRSLSTYAGLAYTYHMQDNYTDAVTYYHKALWINPDDQFCTEMLTLALVDESRQGLDNLGHD</sequence>
<protein>
    <recommendedName>
        <fullName evidence="11">Anaphase-promoting complex subunit 6</fullName>
    </recommendedName>
</protein>
<gene>
    <name evidence="9" type="ORF">QVD17_19405</name>
</gene>
<evidence type="ECO:0000256" key="7">
    <source>
        <dbReference type="PROSITE-ProRule" id="PRU00339"/>
    </source>
</evidence>
<dbReference type="InterPro" id="IPR011990">
    <property type="entry name" value="TPR-like_helical_dom_sf"/>
</dbReference>
<dbReference type="Pfam" id="PF13424">
    <property type="entry name" value="TPR_12"/>
    <property type="match status" value="1"/>
</dbReference>
<feature type="compositionally biased region" description="Basic and acidic residues" evidence="8">
    <location>
        <begin position="1"/>
        <end position="15"/>
    </location>
</feature>
<feature type="repeat" description="TPR" evidence="7">
    <location>
        <begin position="399"/>
        <end position="432"/>
    </location>
</feature>
<evidence type="ECO:0000256" key="4">
    <source>
        <dbReference type="ARBA" id="ARBA00022786"/>
    </source>
</evidence>
<evidence type="ECO:0000256" key="5">
    <source>
        <dbReference type="ARBA" id="ARBA00022803"/>
    </source>
</evidence>
<evidence type="ECO:0000256" key="6">
    <source>
        <dbReference type="ARBA" id="ARBA00023306"/>
    </source>
</evidence>
<dbReference type="Pfam" id="PF12895">
    <property type="entry name" value="ANAPC3"/>
    <property type="match status" value="1"/>
</dbReference>
<dbReference type="Pfam" id="PF13181">
    <property type="entry name" value="TPR_8"/>
    <property type="match status" value="1"/>
</dbReference>
<dbReference type="PANTHER" id="PTHR12558">
    <property type="entry name" value="CELL DIVISION CYCLE 16,23,27"/>
    <property type="match status" value="1"/>
</dbReference>
<keyword evidence="5 7" id="KW-0802">TPR repeat</keyword>
<keyword evidence="10" id="KW-1185">Reference proteome</keyword>
<dbReference type="SUPFAM" id="SSF81901">
    <property type="entry name" value="HCP-like"/>
    <property type="match status" value="1"/>
</dbReference>
<keyword evidence="2" id="KW-0677">Repeat</keyword>
<accession>A0AAD8KJP8</accession>
<evidence type="ECO:0000256" key="1">
    <source>
        <dbReference type="ARBA" id="ARBA00022618"/>
    </source>
</evidence>
<keyword evidence="1" id="KW-0132">Cell division</keyword>
<dbReference type="PANTHER" id="PTHR12558:SF9">
    <property type="entry name" value="CELL DIVISION CYCLE PROTEIN 16 HOMOLOG"/>
    <property type="match status" value="1"/>
</dbReference>
<evidence type="ECO:0000313" key="9">
    <source>
        <dbReference type="EMBL" id="KAK1424093.1"/>
    </source>
</evidence>
<dbReference type="SUPFAM" id="SSF48452">
    <property type="entry name" value="TPR-like"/>
    <property type="match status" value="1"/>
</dbReference>
<comment type="caution">
    <text evidence="9">The sequence shown here is derived from an EMBL/GenBank/DDBJ whole genome shotgun (WGS) entry which is preliminary data.</text>
</comment>
<feature type="repeat" description="TPR" evidence="7">
    <location>
        <begin position="540"/>
        <end position="573"/>
    </location>
</feature>
<dbReference type="GO" id="GO:0005737">
    <property type="term" value="C:cytoplasm"/>
    <property type="evidence" value="ECO:0007669"/>
    <property type="project" value="TreeGrafter"/>
</dbReference>